<dbReference type="KEGG" id="sgn:SGRA_3590"/>
<gene>
    <name evidence="2" type="ordered locus">SGRA_3590</name>
</gene>
<keyword evidence="3" id="KW-1185">Reference proteome</keyword>
<evidence type="ECO:0000313" key="3">
    <source>
        <dbReference type="Proteomes" id="UP000007519"/>
    </source>
</evidence>
<reference evidence="2 3" key="1">
    <citation type="journal article" date="2012" name="Stand. Genomic Sci.">
        <title>Complete genome sequencing and analysis of Saprospira grandis str. Lewin, a predatory marine bacterium.</title>
        <authorList>
            <person name="Saw J.H."/>
            <person name="Yuryev A."/>
            <person name="Kanbe M."/>
            <person name="Hou S."/>
            <person name="Young A.G."/>
            <person name="Aizawa S."/>
            <person name="Alam M."/>
        </authorList>
    </citation>
    <scope>NUCLEOTIDE SEQUENCE [LARGE SCALE GENOMIC DNA]</scope>
    <source>
        <strain evidence="2 3">Lewin</strain>
    </source>
</reference>
<dbReference type="OrthoDB" id="9803535at2"/>
<feature type="chain" id="PRO_5003604670" description="DUF2279 domain-containing protein" evidence="1">
    <location>
        <begin position="20"/>
        <end position="329"/>
    </location>
</feature>
<dbReference type="eggNOG" id="COG5544">
    <property type="taxonomic scope" value="Bacteria"/>
</dbReference>
<evidence type="ECO:0000256" key="1">
    <source>
        <dbReference type="SAM" id="SignalP"/>
    </source>
</evidence>
<protein>
    <recommendedName>
        <fullName evidence="4">DUF2279 domain-containing protein</fullName>
    </recommendedName>
</protein>
<dbReference type="AlphaFoldDB" id="H6L5R4"/>
<dbReference type="Proteomes" id="UP000007519">
    <property type="component" value="Chromosome"/>
</dbReference>
<sequence>MKKRLLLFLFSCLALGSFAQDSSQLSFWQPAPKFHRGRFWTVTGTVGAGYSATSYALARAWYANYDRSSFHFFNDNYGWRQMDKMGHLMTTNFEAKWLGHLYHWAGMPKKQAAWVGFGGSMLFQGTVELMDGYSEAWGFSWGDVGFNTLGASAYLAQELFWEEQRVLFKLSVHRPNYANSPIYARNNPLAETSLQERANQLYGNSFPELFFKEYNGQTIWMSVNIASFLPQRPKYLPPWLNIAFGYGIENVFGAERNRWYNEDLAVFEAPANYPRMSQYYLSLDVDFERIPTKSKSLKSFFMMLNVFKLPFPALEYNSQGQWRGHFLHF</sequence>
<dbReference type="RefSeq" id="WP_015693905.1">
    <property type="nucleotide sequence ID" value="NC_016940.1"/>
</dbReference>
<evidence type="ECO:0008006" key="4">
    <source>
        <dbReference type="Google" id="ProtNLM"/>
    </source>
</evidence>
<name>H6L5R4_SAPGL</name>
<dbReference type="STRING" id="984262.SGRA_3590"/>
<proteinExistence type="predicted"/>
<dbReference type="Pfam" id="PF10043">
    <property type="entry name" value="DUF2279"/>
    <property type="match status" value="1"/>
</dbReference>
<evidence type="ECO:0000313" key="2">
    <source>
        <dbReference type="EMBL" id="AFC26314.1"/>
    </source>
</evidence>
<accession>H6L5R4</accession>
<dbReference type="InterPro" id="IPR018736">
    <property type="entry name" value="DUF2279_periplasmic_lipo"/>
</dbReference>
<feature type="signal peptide" evidence="1">
    <location>
        <begin position="1"/>
        <end position="19"/>
    </location>
</feature>
<organism evidence="2 3">
    <name type="scientific">Saprospira grandis (strain Lewin)</name>
    <dbReference type="NCBI Taxonomy" id="984262"/>
    <lineage>
        <taxon>Bacteria</taxon>
        <taxon>Pseudomonadati</taxon>
        <taxon>Bacteroidota</taxon>
        <taxon>Saprospiria</taxon>
        <taxon>Saprospirales</taxon>
        <taxon>Saprospiraceae</taxon>
        <taxon>Saprospira</taxon>
    </lineage>
</organism>
<dbReference type="EMBL" id="CP002831">
    <property type="protein sequence ID" value="AFC26314.1"/>
    <property type="molecule type" value="Genomic_DNA"/>
</dbReference>
<dbReference type="HOGENOM" id="CLU_920624_0_0_10"/>
<keyword evidence="1" id="KW-0732">Signal</keyword>